<dbReference type="CDD" id="cd01679">
    <property type="entry name" value="RNR_I"/>
    <property type="match status" value="1"/>
</dbReference>
<protein>
    <recommendedName>
        <fullName evidence="2 9">Ribonucleoside-diphosphate reductase</fullName>
        <ecNumber evidence="2 9">1.17.4.1</ecNumber>
    </recommendedName>
</protein>
<reference evidence="11 12" key="1">
    <citation type="journal article" date="2015" name="Genome Announc.">
        <title>Complete Genome Sequence of Bacillus megaterium Siphophage Stahl.</title>
        <authorList>
            <person name="Brizendine A.M."/>
            <person name="Rousseau S."/>
            <person name="Hernandez A.C."/>
            <person name="Kuty Everett G.F."/>
        </authorList>
    </citation>
    <scope>NUCLEOTIDE SEQUENCE [LARGE SCALE GENOMIC DNA]</scope>
</reference>
<dbReference type="Gene3D" id="3.20.70.20">
    <property type="match status" value="1"/>
</dbReference>
<dbReference type="SUPFAM" id="SSF51998">
    <property type="entry name" value="PFL-like glycyl radical enzymes"/>
    <property type="match status" value="1"/>
</dbReference>
<evidence type="ECO:0000256" key="8">
    <source>
        <dbReference type="PROSITE-ProRule" id="PRU00492"/>
    </source>
</evidence>
<evidence type="ECO:0000256" key="6">
    <source>
        <dbReference type="ARBA" id="ARBA00023002"/>
    </source>
</evidence>
<keyword evidence="5 8" id="KW-0067">ATP-binding</keyword>
<dbReference type="PROSITE" id="PS51161">
    <property type="entry name" value="ATP_CONE"/>
    <property type="match status" value="1"/>
</dbReference>
<dbReference type="GO" id="GO:0005524">
    <property type="term" value="F:ATP binding"/>
    <property type="evidence" value="ECO:0007669"/>
    <property type="project" value="UniProtKB-UniRule"/>
</dbReference>
<feature type="domain" description="ATP-cone" evidence="10">
    <location>
        <begin position="2"/>
        <end position="97"/>
    </location>
</feature>
<dbReference type="UniPathway" id="UPA00326"/>
<keyword evidence="3" id="KW-0021">Allosteric enzyme</keyword>
<name>A0A0E3M3E9_9CAUD</name>
<evidence type="ECO:0000256" key="7">
    <source>
        <dbReference type="ARBA" id="ARBA00023116"/>
    </source>
</evidence>
<proteinExistence type="inferred from homology"/>
<comment type="similarity">
    <text evidence="1 9">Belongs to the ribonucleoside diphosphate reductase large chain family.</text>
</comment>
<dbReference type="GO" id="GO:0004748">
    <property type="term" value="F:ribonucleoside-diphosphate reductase activity, thioredoxin disulfide as acceptor"/>
    <property type="evidence" value="ECO:0007669"/>
    <property type="project" value="UniProtKB-EC"/>
</dbReference>
<dbReference type="InterPro" id="IPR005144">
    <property type="entry name" value="ATP-cone_dom"/>
</dbReference>
<dbReference type="EMBL" id="KP696447">
    <property type="protein sequence ID" value="AKA61516.1"/>
    <property type="molecule type" value="Genomic_DNA"/>
</dbReference>
<gene>
    <name evidence="11" type="ORF">CPT_Stahl88</name>
</gene>
<keyword evidence="7 9" id="KW-0215">Deoxyribonucleotide synthesis</keyword>
<dbReference type="KEGG" id="vg:26647891"/>
<evidence type="ECO:0000259" key="10">
    <source>
        <dbReference type="PROSITE" id="PS51161"/>
    </source>
</evidence>
<accession>A0A0E3M3E9</accession>
<dbReference type="NCBIfam" id="TIGR02506">
    <property type="entry name" value="NrdE_NrdA"/>
    <property type="match status" value="1"/>
</dbReference>
<evidence type="ECO:0000313" key="11">
    <source>
        <dbReference type="EMBL" id="AKA61516.1"/>
    </source>
</evidence>
<dbReference type="NCBIfam" id="NF006665">
    <property type="entry name" value="PRK09209.1"/>
    <property type="match status" value="1"/>
</dbReference>
<evidence type="ECO:0000256" key="4">
    <source>
        <dbReference type="ARBA" id="ARBA00022741"/>
    </source>
</evidence>
<dbReference type="Proteomes" id="UP000033015">
    <property type="component" value="Segment"/>
</dbReference>
<reference evidence="12" key="2">
    <citation type="submission" date="2015-01" db="EMBL/GenBank/DDBJ databases">
        <title>Complete Genome of Bacillus megaterium Siphophage Stahl.</title>
        <authorList>
            <person name="Brizendine A.M."/>
            <person name="Rousseau S."/>
            <person name="Hernandez A.C."/>
            <person name="Everett G.F.K."/>
        </authorList>
    </citation>
    <scope>NUCLEOTIDE SEQUENCE [LARGE SCALE GENOMIC DNA]</scope>
</reference>
<dbReference type="RefSeq" id="YP_009203692.1">
    <property type="nucleotide sequence ID" value="NC_028856.1"/>
</dbReference>
<dbReference type="PRINTS" id="PR01183">
    <property type="entry name" value="RIBORDTASEM1"/>
</dbReference>
<dbReference type="GO" id="GO:0009263">
    <property type="term" value="P:deoxyribonucleotide biosynthetic process"/>
    <property type="evidence" value="ECO:0007669"/>
    <property type="project" value="UniProtKB-KW"/>
</dbReference>
<dbReference type="SUPFAM" id="SSF48168">
    <property type="entry name" value="R1 subunit of ribonucleotide reductase, N-terminal domain"/>
    <property type="match status" value="1"/>
</dbReference>
<evidence type="ECO:0000256" key="3">
    <source>
        <dbReference type="ARBA" id="ARBA00022533"/>
    </source>
</evidence>
<evidence type="ECO:0000256" key="2">
    <source>
        <dbReference type="ARBA" id="ARBA00012274"/>
    </source>
</evidence>
<dbReference type="PANTHER" id="PTHR11573:SF6">
    <property type="entry name" value="RIBONUCLEOSIDE-DIPHOSPHATE REDUCTASE LARGE SUBUNIT"/>
    <property type="match status" value="1"/>
</dbReference>
<evidence type="ECO:0000256" key="1">
    <source>
        <dbReference type="ARBA" id="ARBA00010406"/>
    </source>
</evidence>
<dbReference type="OrthoDB" id="2980at10239"/>
<dbReference type="PROSITE" id="PS00089">
    <property type="entry name" value="RIBORED_LARGE"/>
    <property type="match status" value="1"/>
</dbReference>
<evidence type="ECO:0000313" key="12">
    <source>
        <dbReference type="Proteomes" id="UP000033015"/>
    </source>
</evidence>
<keyword evidence="4 8" id="KW-0547">Nucleotide-binding</keyword>
<dbReference type="Pfam" id="PF00317">
    <property type="entry name" value="Ribonuc_red_lgN"/>
    <property type="match status" value="1"/>
</dbReference>
<dbReference type="InterPro" id="IPR013346">
    <property type="entry name" value="NrdE_NrdA_C"/>
</dbReference>
<dbReference type="InterPro" id="IPR013509">
    <property type="entry name" value="RNR_lsu_N"/>
</dbReference>
<comment type="function">
    <text evidence="9">Provides the precursors necessary for DNA synthesis. Catalyzes the biosynthesis of deoxyribonucleotides from the corresponding ribonucleotides.</text>
</comment>
<organism evidence="11 12">
    <name type="scientific">Bacillus phage Stahl</name>
    <dbReference type="NCBI Taxonomy" id="1610832"/>
    <lineage>
        <taxon>Viruses</taxon>
        <taxon>Duplodnaviria</taxon>
        <taxon>Heunggongvirae</taxon>
        <taxon>Uroviricota</taxon>
        <taxon>Caudoviricetes</taxon>
        <taxon>Slashvirus</taxon>
        <taxon>Slashvirus stahl</taxon>
    </lineage>
</organism>
<keyword evidence="12" id="KW-1185">Reference proteome</keyword>
<dbReference type="FunFam" id="3.20.70.20:FF:000014">
    <property type="entry name" value="Ribonucleoside-diphosphate reductase"/>
    <property type="match status" value="1"/>
</dbReference>
<sequence>MTQIIKDNGARSLPFDPYRLERYIDSAAEGIDIPDASLRRFKASIIGNIQFKDEYTADQITNLMLMVSSENTSVEEPDWTYLSAEFFLRDLYKKAAKNRCYDPKEKYGSLYTLVKRLAQEGIYAKWLLAEYTEEEINRFSDMINPEMDKLFTYAGLLALEDKYLATDHAKNKFELPQERFMIIAMTLMVKEKSEQRVALVQEAYWALSSLYMTVATPTLANAGKSYGQLSSCFIDTMGDDLKAIYGTLDNIAQLSKNGGGIGIYMGHVRSLGSDIKGFKGVCGGTVPWTKLVNETAISVDQLGQRQGAMAVYLDVWHQDIFSFLDLRLNTGDERKRARDIFTGVCIPDLFMEKVESRGDWYLFDPHQVYKVTGKRIEDHFDEIEEFDEEGNRKISGSFREFYYECVNNNDLDKRVVPAIDIMKGIMRSQLETGTPYMFYRDQVNRENSQKHKGMIYCSNLCTEITQNQSQTYYLDENLDLKTGRSTQEKVLGDMVVCNLSSINLARAVTDDVLERLIPIQVRMLDNVIDLNDLPLAVAKYTNHRYRAIGLGTYGLHDLLVQKKIRWESQEAVDFNDSLYEDIAYYTIKASMELAKEKEEYPLFEGSEWETGEYFARKGYIARDTVDELSFPDRWEDLAKNVMTNGMRNAYLMAVAPNSSTAIIAGTTASIDPVFRKVYQEEKGKYRVVRTAPGINPTNQWFYKTAYVIDQNWSILQNAARQKHIDQAVSFNLYVPSEIKAKELLDLHMTAWRERLKTTYYVRSQSQEVIDECESCHS</sequence>
<dbReference type="PANTHER" id="PTHR11573">
    <property type="entry name" value="RIBONUCLEOSIDE-DIPHOSPHATE REDUCTASE LARGE CHAIN"/>
    <property type="match status" value="1"/>
</dbReference>
<comment type="catalytic activity">
    <reaction evidence="9">
        <text>a 2'-deoxyribonucleoside 5'-diphosphate + [thioredoxin]-disulfide + H2O = a ribonucleoside 5'-diphosphate + [thioredoxin]-dithiol</text>
        <dbReference type="Rhea" id="RHEA:23252"/>
        <dbReference type="Rhea" id="RHEA-COMP:10698"/>
        <dbReference type="Rhea" id="RHEA-COMP:10700"/>
        <dbReference type="ChEBI" id="CHEBI:15377"/>
        <dbReference type="ChEBI" id="CHEBI:29950"/>
        <dbReference type="ChEBI" id="CHEBI:50058"/>
        <dbReference type="ChEBI" id="CHEBI:57930"/>
        <dbReference type="ChEBI" id="CHEBI:73316"/>
        <dbReference type="EC" id="1.17.4.1"/>
    </reaction>
</comment>
<dbReference type="InterPro" id="IPR039718">
    <property type="entry name" value="Rrm1"/>
</dbReference>
<dbReference type="EC" id="1.17.4.1" evidence="2 9"/>
<evidence type="ECO:0000256" key="5">
    <source>
        <dbReference type="ARBA" id="ARBA00022840"/>
    </source>
</evidence>
<dbReference type="Pfam" id="PF02867">
    <property type="entry name" value="Ribonuc_red_lgC"/>
    <property type="match status" value="1"/>
</dbReference>
<evidence type="ECO:0000256" key="9">
    <source>
        <dbReference type="RuleBase" id="RU003410"/>
    </source>
</evidence>
<dbReference type="InterPro" id="IPR008926">
    <property type="entry name" value="RNR_R1-su_N"/>
</dbReference>
<dbReference type="GeneID" id="26647891"/>
<keyword evidence="6 9" id="KW-0560">Oxidoreductase</keyword>
<dbReference type="InterPro" id="IPR000788">
    <property type="entry name" value="RNR_lg_C"/>
</dbReference>